<name>A0ABZ2I9R6_9CAUL</name>
<dbReference type="Pfam" id="PF03572">
    <property type="entry name" value="Peptidase_S41"/>
    <property type="match status" value="1"/>
</dbReference>
<gene>
    <name evidence="3" type="ORF">V8J38_14175</name>
</gene>
<evidence type="ECO:0000313" key="3">
    <source>
        <dbReference type="EMBL" id="WWT54375.1"/>
    </source>
</evidence>
<accession>A0ABZ2I9R6</accession>
<proteinExistence type="predicted"/>
<dbReference type="InterPro" id="IPR029045">
    <property type="entry name" value="ClpP/crotonase-like_dom_sf"/>
</dbReference>
<feature type="domain" description="Tail specific protease" evidence="2">
    <location>
        <begin position="77"/>
        <end position="292"/>
    </location>
</feature>
<protein>
    <submittedName>
        <fullName evidence="3">S41 family peptidase</fullName>
    </submittedName>
</protein>
<keyword evidence="4" id="KW-1185">Reference proteome</keyword>
<dbReference type="CDD" id="cd07563">
    <property type="entry name" value="Peptidase_S41_IRBP"/>
    <property type="match status" value="1"/>
</dbReference>
<evidence type="ECO:0000313" key="4">
    <source>
        <dbReference type="Proteomes" id="UP001363460"/>
    </source>
</evidence>
<evidence type="ECO:0000256" key="1">
    <source>
        <dbReference type="SAM" id="MobiDB-lite"/>
    </source>
</evidence>
<dbReference type="RefSeq" id="WP_338576544.1">
    <property type="nucleotide sequence ID" value="NZ_CP146369.1"/>
</dbReference>
<dbReference type="EMBL" id="CP146369">
    <property type="protein sequence ID" value="WWT54375.1"/>
    <property type="molecule type" value="Genomic_DNA"/>
</dbReference>
<reference evidence="3 4" key="1">
    <citation type="submission" date="2024-02" db="EMBL/GenBank/DDBJ databases">
        <title>Distribution and functional of Brevundimonas-related endobacteria within Verticillium dahliae.</title>
        <authorList>
            <person name="Zeng H."/>
        </authorList>
    </citation>
    <scope>NUCLEOTIDE SEQUENCE [LARGE SCALE GENOMIC DNA]</scope>
    <source>
        <strain evidence="3 4">TRM 44200</strain>
    </source>
</reference>
<dbReference type="PANTHER" id="PTHR11261:SF3">
    <property type="entry name" value="RETINOL-BINDING PROTEIN 3"/>
    <property type="match status" value="1"/>
</dbReference>
<sequence length="313" mass="32978">MLSALVHPFLAVALTTCPLQVEVLNAAADRIGAGYITQAEGQAVARRVRDWAAEGRYAEHCDNPAAFAEAATRDLRTLDGHFRLTPPPSSGPSTGPAPASLQAWRDEARAAGGGVREVRVLEGNIGYLRLSAFYPWDLVETRLAAALTLLGDVDGLIIDLRRNGGGDGRTADQLVASLLPEGAAFGWIERREGRLPHAAPPRALPAVRTNTPVAVLIDRRSGSAAEFTAYTLQAAGRAEVIGDRSGGAAHMLGPPQPLPHGYAVNVPDARPVNAVTGKNWEGDGVRPDAPGGDDPLLTARDRLLAKLGRTPQS</sequence>
<dbReference type="PANTHER" id="PTHR11261">
    <property type="entry name" value="INTERPHOTORECEPTOR RETINOID-BINDING PROTEIN"/>
    <property type="match status" value="1"/>
</dbReference>
<feature type="region of interest" description="Disordered" evidence="1">
    <location>
        <begin position="277"/>
        <end position="297"/>
    </location>
</feature>
<dbReference type="SUPFAM" id="SSF52096">
    <property type="entry name" value="ClpP/crotonase"/>
    <property type="match status" value="1"/>
</dbReference>
<organism evidence="3 4">
    <name type="scientific">Brevundimonas olei</name>
    <dbReference type="NCBI Taxonomy" id="657642"/>
    <lineage>
        <taxon>Bacteria</taxon>
        <taxon>Pseudomonadati</taxon>
        <taxon>Pseudomonadota</taxon>
        <taxon>Alphaproteobacteria</taxon>
        <taxon>Caulobacterales</taxon>
        <taxon>Caulobacteraceae</taxon>
        <taxon>Brevundimonas</taxon>
    </lineage>
</organism>
<dbReference type="SMART" id="SM00245">
    <property type="entry name" value="TSPc"/>
    <property type="match status" value="1"/>
</dbReference>
<dbReference type="Gene3D" id="3.90.226.10">
    <property type="entry name" value="2-enoyl-CoA Hydratase, Chain A, domain 1"/>
    <property type="match status" value="1"/>
</dbReference>
<evidence type="ECO:0000259" key="2">
    <source>
        <dbReference type="SMART" id="SM00245"/>
    </source>
</evidence>
<dbReference type="Gene3D" id="3.30.750.44">
    <property type="match status" value="1"/>
</dbReference>
<dbReference type="Proteomes" id="UP001363460">
    <property type="component" value="Chromosome"/>
</dbReference>
<dbReference type="InterPro" id="IPR005151">
    <property type="entry name" value="Tail-specific_protease"/>
</dbReference>